<comment type="subcellular location">
    <subcellularLocation>
        <location evidence="1">Membrane</location>
        <topology evidence="1">Multi-pass membrane protein</topology>
    </subcellularLocation>
</comment>
<evidence type="ECO:0000256" key="3">
    <source>
        <dbReference type="ARBA" id="ARBA00022989"/>
    </source>
</evidence>
<name>A0A0C2GMW3_9BILA</name>
<keyword evidence="7" id="KW-1185">Reference proteome</keyword>
<dbReference type="Proteomes" id="UP000054047">
    <property type="component" value="Unassembled WGS sequence"/>
</dbReference>
<evidence type="ECO:0000256" key="5">
    <source>
        <dbReference type="SAM" id="Phobius"/>
    </source>
</evidence>
<organism evidence="6 7">
    <name type="scientific">Ancylostoma duodenale</name>
    <dbReference type="NCBI Taxonomy" id="51022"/>
    <lineage>
        <taxon>Eukaryota</taxon>
        <taxon>Metazoa</taxon>
        <taxon>Ecdysozoa</taxon>
        <taxon>Nematoda</taxon>
        <taxon>Chromadorea</taxon>
        <taxon>Rhabditida</taxon>
        <taxon>Rhabditina</taxon>
        <taxon>Rhabditomorpha</taxon>
        <taxon>Strongyloidea</taxon>
        <taxon>Ancylostomatidae</taxon>
        <taxon>Ancylostomatinae</taxon>
        <taxon>Ancylostoma</taxon>
    </lineage>
</organism>
<keyword evidence="2 5" id="KW-0812">Transmembrane</keyword>
<dbReference type="InterPro" id="IPR051617">
    <property type="entry name" value="UNC-93-like_regulator"/>
</dbReference>
<sequence length="84" mass="9402">MTSSYFELICIVLLGLGHMCVFIGNDAQTFLVESVMHSVNGRQPDRIDAHAVFYTGYGSYLTAHSTRKTIEQNSAVMWSIGNLW</sequence>
<accession>A0A0C2GMW3</accession>
<evidence type="ECO:0000256" key="1">
    <source>
        <dbReference type="ARBA" id="ARBA00004141"/>
    </source>
</evidence>
<proteinExistence type="predicted"/>
<protein>
    <submittedName>
        <fullName evidence="6">Uncharacterized protein</fullName>
    </submittedName>
</protein>
<reference evidence="6 7" key="1">
    <citation type="submission" date="2013-12" db="EMBL/GenBank/DDBJ databases">
        <title>Draft genome of the parsitic nematode Ancylostoma duodenale.</title>
        <authorList>
            <person name="Mitreva M."/>
        </authorList>
    </citation>
    <scope>NUCLEOTIDE SEQUENCE [LARGE SCALE GENOMIC DNA]</scope>
    <source>
        <strain evidence="6 7">Zhejiang</strain>
    </source>
</reference>
<dbReference type="InterPro" id="IPR010291">
    <property type="entry name" value="Ion_channel_UNC-93"/>
</dbReference>
<evidence type="ECO:0000256" key="2">
    <source>
        <dbReference type="ARBA" id="ARBA00022692"/>
    </source>
</evidence>
<gene>
    <name evidence="6" type="ORF">ANCDUO_09430</name>
</gene>
<keyword evidence="4 5" id="KW-0472">Membrane</keyword>
<evidence type="ECO:0000313" key="7">
    <source>
        <dbReference type="Proteomes" id="UP000054047"/>
    </source>
</evidence>
<dbReference type="GO" id="GO:0016020">
    <property type="term" value="C:membrane"/>
    <property type="evidence" value="ECO:0007669"/>
    <property type="project" value="UniProtKB-SubCell"/>
</dbReference>
<keyword evidence="3 5" id="KW-1133">Transmembrane helix</keyword>
<feature type="transmembrane region" description="Helical" evidence="5">
    <location>
        <begin position="6"/>
        <end position="24"/>
    </location>
</feature>
<dbReference type="AlphaFoldDB" id="A0A0C2GMW3"/>
<dbReference type="Pfam" id="PF05978">
    <property type="entry name" value="UNC-93"/>
    <property type="match status" value="1"/>
</dbReference>
<dbReference type="OrthoDB" id="5856527at2759"/>
<dbReference type="PANTHER" id="PTHR23294">
    <property type="entry name" value="ET TRANSLATION PRODUCT-RELATED"/>
    <property type="match status" value="1"/>
</dbReference>
<dbReference type="EMBL" id="KN731072">
    <property type="protein sequence ID" value="KIH60324.1"/>
    <property type="molecule type" value="Genomic_DNA"/>
</dbReference>
<dbReference type="PANTHER" id="PTHR23294:SF18">
    <property type="entry name" value="UNC93-LIKE PROTEIN MFSD11"/>
    <property type="match status" value="1"/>
</dbReference>
<evidence type="ECO:0000313" key="6">
    <source>
        <dbReference type="EMBL" id="KIH60324.1"/>
    </source>
</evidence>
<evidence type="ECO:0000256" key="4">
    <source>
        <dbReference type="ARBA" id="ARBA00023136"/>
    </source>
</evidence>